<dbReference type="EMBL" id="KI283181">
    <property type="protein sequence ID" value="ESA14144.1"/>
    <property type="molecule type" value="Genomic_DNA"/>
</dbReference>
<sequence length="49" mass="5588">MGGNAIRLYGRLQQISSGLFDIHHNSGFALFIKIFTQMRYYGAKKIVKP</sequence>
<evidence type="ECO:0000313" key="1">
    <source>
        <dbReference type="EMBL" id="ESA14144.1"/>
    </source>
</evidence>
<proteinExistence type="predicted"/>
<gene>
    <name evidence="1" type="ORF">GLOINDRAFT_25259</name>
</gene>
<name>U9U179_RHIID</name>
<organism evidence="1">
    <name type="scientific">Rhizophagus irregularis (strain DAOM 181602 / DAOM 197198 / MUCL 43194)</name>
    <name type="common">Arbuscular mycorrhizal fungus</name>
    <name type="synonym">Glomus intraradices</name>
    <dbReference type="NCBI Taxonomy" id="747089"/>
    <lineage>
        <taxon>Eukaryota</taxon>
        <taxon>Fungi</taxon>
        <taxon>Fungi incertae sedis</taxon>
        <taxon>Mucoromycota</taxon>
        <taxon>Glomeromycotina</taxon>
        <taxon>Glomeromycetes</taxon>
        <taxon>Glomerales</taxon>
        <taxon>Glomeraceae</taxon>
        <taxon>Rhizophagus</taxon>
    </lineage>
</organism>
<accession>U9U179</accession>
<protein>
    <submittedName>
        <fullName evidence="1">Uncharacterized protein</fullName>
    </submittedName>
</protein>
<dbReference type="AlphaFoldDB" id="U9U179"/>
<reference evidence="1" key="1">
    <citation type="submission" date="2013-07" db="EMBL/GenBank/DDBJ databases">
        <title>The genome of an arbuscular mycorrhizal fungus provides insights into the evolution of the oldest plant symbiosis.</title>
        <authorList>
            <consortium name="DOE Joint Genome Institute"/>
            <person name="Tisserant E."/>
            <person name="Malbreil M."/>
            <person name="Kuo A."/>
            <person name="Kohler A."/>
            <person name="Symeonidi A."/>
            <person name="Balestrini R."/>
            <person name="Charron P."/>
            <person name="Duensing N."/>
            <person name="Frei-dit-Frey N."/>
            <person name="Gianinazzi-Pearson V."/>
            <person name="Gilbert B."/>
            <person name="Handa Y."/>
            <person name="Hijri M."/>
            <person name="Kaul R."/>
            <person name="Kawaguchi M."/>
            <person name="Krajinski F."/>
            <person name="Lammers P."/>
            <person name="Lapierre D."/>
            <person name="Masclaux F.G."/>
            <person name="Murat C."/>
            <person name="Morin E."/>
            <person name="Ndikumana S."/>
            <person name="Pagni M."/>
            <person name="Petitpierre D."/>
            <person name="Requena N."/>
            <person name="Rosikiewicz P."/>
            <person name="Riley R."/>
            <person name="Saito K."/>
            <person name="San Clemente H."/>
            <person name="Shapiro H."/>
            <person name="van Tuinen D."/>
            <person name="Becard G."/>
            <person name="Bonfante P."/>
            <person name="Paszkowski U."/>
            <person name="Shachar-Hill Y."/>
            <person name="Young J.P."/>
            <person name="Sanders I.R."/>
            <person name="Henrissat B."/>
            <person name="Rensing S.A."/>
            <person name="Grigoriev I.V."/>
            <person name="Corradi N."/>
            <person name="Roux C."/>
            <person name="Martin F."/>
        </authorList>
    </citation>
    <scope>NUCLEOTIDE SEQUENCE</scope>
    <source>
        <strain evidence="1">DAOM 197198</strain>
    </source>
</reference>
<dbReference type="HOGENOM" id="CLU_3143735_0_0_1"/>